<feature type="compositionally biased region" description="Low complexity" evidence="2">
    <location>
        <begin position="84"/>
        <end position="95"/>
    </location>
</feature>
<evidence type="ECO:0000256" key="2">
    <source>
        <dbReference type="SAM" id="MobiDB-lite"/>
    </source>
</evidence>
<dbReference type="InterPro" id="IPR037151">
    <property type="entry name" value="AlkB-like_sf"/>
</dbReference>
<gene>
    <name evidence="4" type="ORF">Vretifemale_6678</name>
    <name evidence="5" type="ORF">Vretimale_3200</name>
</gene>
<feature type="compositionally biased region" description="Low complexity" evidence="2">
    <location>
        <begin position="58"/>
        <end position="67"/>
    </location>
</feature>
<feature type="compositionally biased region" description="Basic and acidic residues" evidence="2">
    <location>
        <begin position="201"/>
        <end position="229"/>
    </location>
</feature>
<evidence type="ECO:0000313" key="5">
    <source>
        <dbReference type="EMBL" id="GIL97564.1"/>
    </source>
</evidence>
<keyword evidence="6" id="KW-1185">Reference proteome</keyword>
<sequence length="584" mass="65629">MKDICRGRTAGCHEQPAGLMRHRHVISHSCLLKPVELLLVPAIAHSATARAIRVASATQPQTQPLTPRQRRLAQQRRKWEAEQRQQQQRELQQQQNSPSPPKHTASTAKGSETSGGNPGTTLLPSADQVVLSHDGSAPTRAFATRTGTSRDVHAMSTPARSTATASHAAAQRHSVSSPPQKERQRQHQRLQTPHLQQQQEQHQDQHRQQQQHRDQQQKRLEPSDQRHESGWPPLFPGGEGHPLRSHLDLHSLPVSQLISLARQWTEELVGWEDQHPPPSHARTSSGLASYASDVSNAGTPRPMAPSLVALAQAPQSEGRSRSCRSQSQSHLPVEVARRLALLTAAVDVHVTRGSLGHHELADLAWCIGHYDRQHSLQVLHPAMRVPFSVVPRFMPTLQLEEFMREIELRRDTIYLDADSRGGTARAVEESRMTGWQSEIGATFRYSGKEMQPQPGGLSAQVLKVRDELWALTGVKYDSVLINYYADGKCGMRYHVDPLYDRWTPNSAVVSLGDTRTFIFREIDDHDTRWQYRVRNGDAVLMFGDCQDRLQHCVRVEKRAEDAGPRMSLVFKERLRGPTGQYLLP</sequence>
<comment type="caution">
    <text evidence="4">The sequence shown here is derived from an EMBL/GenBank/DDBJ whole genome shotgun (WGS) entry which is preliminary data.</text>
</comment>
<dbReference type="EMBL" id="BNCQ01000004">
    <property type="protein sequence ID" value="GIL97564.1"/>
    <property type="molecule type" value="Genomic_DNA"/>
</dbReference>
<feature type="region of interest" description="Disordered" evidence="2">
    <location>
        <begin position="139"/>
        <end position="239"/>
    </location>
</feature>
<dbReference type="OrthoDB" id="545910at2759"/>
<dbReference type="Pfam" id="PF13532">
    <property type="entry name" value="2OG-FeII_Oxy_2"/>
    <property type="match status" value="1"/>
</dbReference>
<feature type="region of interest" description="Disordered" evidence="2">
    <location>
        <begin position="56"/>
        <end position="124"/>
    </location>
</feature>
<dbReference type="PANTHER" id="PTHR31212:SF4">
    <property type="entry name" value="ALPHA-KETOGLUTARATE-DEPENDENT DIOXYGENASE ALKB HOMOLOG 3"/>
    <property type="match status" value="1"/>
</dbReference>
<evidence type="ECO:0000313" key="4">
    <source>
        <dbReference type="EMBL" id="GIL77127.1"/>
    </source>
</evidence>
<dbReference type="GO" id="GO:0051213">
    <property type="term" value="F:dioxygenase activity"/>
    <property type="evidence" value="ECO:0007669"/>
    <property type="project" value="InterPro"/>
</dbReference>
<organism evidence="4 6">
    <name type="scientific">Volvox reticuliferus</name>
    <dbReference type="NCBI Taxonomy" id="1737510"/>
    <lineage>
        <taxon>Eukaryota</taxon>
        <taxon>Viridiplantae</taxon>
        <taxon>Chlorophyta</taxon>
        <taxon>core chlorophytes</taxon>
        <taxon>Chlorophyceae</taxon>
        <taxon>CS clade</taxon>
        <taxon>Chlamydomonadales</taxon>
        <taxon>Volvocaceae</taxon>
        <taxon>Volvox</taxon>
    </lineage>
</organism>
<dbReference type="Gene3D" id="2.60.120.590">
    <property type="entry name" value="Alpha-ketoglutarate-dependent dioxygenase AlkB-like"/>
    <property type="match status" value="1"/>
</dbReference>
<dbReference type="Proteomes" id="UP000722791">
    <property type="component" value="Unassembled WGS sequence"/>
</dbReference>
<dbReference type="SUPFAM" id="SSF51197">
    <property type="entry name" value="Clavaminate synthase-like"/>
    <property type="match status" value="1"/>
</dbReference>
<dbReference type="InterPro" id="IPR032854">
    <property type="entry name" value="ALKBH3"/>
</dbReference>
<name>A0A8J4C938_9CHLO</name>
<protein>
    <recommendedName>
        <fullName evidence="3">Fe2OG dioxygenase domain-containing protein</fullName>
    </recommendedName>
</protein>
<dbReference type="InterPro" id="IPR027450">
    <property type="entry name" value="AlkB-like"/>
</dbReference>
<reference evidence="4" key="1">
    <citation type="journal article" date="2021" name="Proc. Natl. Acad. Sci. U.S.A.">
        <title>Three genomes in the algal genus Volvox reveal the fate of a haploid sex-determining region after a transition to homothallism.</title>
        <authorList>
            <person name="Yamamoto K."/>
            <person name="Hamaji T."/>
            <person name="Kawai-Toyooka H."/>
            <person name="Matsuzaki R."/>
            <person name="Takahashi F."/>
            <person name="Nishimura Y."/>
            <person name="Kawachi M."/>
            <person name="Noguchi H."/>
            <person name="Minakuchi Y."/>
            <person name="Umen J.G."/>
            <person name="Toyoda A."/>
            <person name="Nozaki H."/>
        </authorList>
    </citation>
    <scope>NUCLEOTIDE SEQUENCE</scope>
    <source>
        <strain evidence="5">NIES-3785</strain>
        <strain evidence="4">NIES-3786</strain>
    </source>
</reference>
<dbReference type="GO" id="GO:0006307">
    <property type="term" value="P:DNA alkylation repair"/>
    <property type="evidence" value="ECO:0007669"/>
    <property type="project" value="InterPro"/>
</dbReference>
<evidence type="ECO:0000256" key="1">
    <source>
        <dbReference type="ARBA" id="ARBA00007879"/>
    </source>
</evidence>
<dbReference type="Proteomes" id="UP000747110">
    <property type="component" value="Unassembled WGS sequence"/>
</dbReference>
<feature type="compositionally biased region" description="Low complexity" evidence="2">
    <location>
        <begin position="154"/>
        <end position="169"/>
    </location>
</feature>
<proteinExistence type="inferred from homology"/>
<feature type="domain" description="Fe2OG dioxygenase" evidence="3">
    <location>
        <begin position="475"/>
        <end position="574"/>
    </location>
</feature>
<feature type="region of interest" description="Disordered" evidence="2">
    <location>
        <begin position="271"/>
        <end position="303"/>
    </location>
</feature>
<accession>A0A8J4C938</accession>
<dbReference type="AlphaFoldDB" id="A0A8J4C938"/>
<evidence type="ECO:0000259" key="3">
    <source>
        <dbReference type="PROSITE" id="PS51471"/>
    </source>
</evidence>
<dbReference type="InterPro" id="IPR005123">
    <property type="entry name" value="Oxoglu/Fe-dep_dioxygenase_dom"/>
</dbReference>
<feature type="compositionally biased region" description="Polar residues" evidence="2">
    <location>
        <begin position="104"/>
        <end position="123"/>
    </location>
</feature>
<feature type="compositionally biased region" description="Low complexity" evidence="2">
    <location>
        <begin position="189"/>
        <end position="200"/>
    </location>
</feature>
<dbReference type="PROSITE" id="PS51471">
    <property type="entry name" value="FE2OG_OXY"/>
    <property type="match status" value="1"/>
</dbReference>
<dbReference type="EMBL" id="BNCP01000010">
    <property type="protein sequence ID" value="GIL77127.1"/>
    <property type="molecule type" value="Genomic_DNA"/>
</dbReference>
<dbReference type="PANTHER" id="PTHR31212">
    <property type="entry name" value="ALPHA-KETOGLUTARATE-DEPENDENT DIOXYGENASE ALKB HOMOLOG 3"/>
    <property type="match status" value="1"/>
</dbReference>
<comment type="similarity">
    <text evidence="1">Belongs to the alkB family.</text>
</comment>
<evidence type="ECO:0000313" key="6">
    <source>
        <dbReference type="Proteomes" id="UP000747110"/>
    </source>
</evidence>
<feature type="compositionally biased region" description="Polar residues" evidence="2">
    <location>
        <begin position="281"/>
        <end position="298"/>
    </location>
</feature>